<dbReference type="Proteomes" id="UP000547976">
    <property type="component" value="Unassembled WGS sequence"/>
</dbReference>
<dbReference type="OrthoDB" id="5098738at2759"/>
<organism evidence="2 3">
    <name type="scientific">Gibberella subglutinans</name>
    <name type="common">Fusarium subglutinans</name>
    <dbReference type="NCBI Taxonomy" id="42677"/>
    <lineage>
        <taxon>Eukaryota</taxon>
        <taxon>Fungi</taxon>
        <taxon>Dikarya</taxon>
        <taxon>Ascomycota</taxon>
        <taxon>Pezizomycotina</taxon>
        <taxon>Sordariomycetes</taxon>
        <taxon>Hypocreomycetidae</taxon>
        <taxon>Hypocreales</taxon>
        <taxon>Nectriaceae</taxon>
        <taxon>Fusarium</taxon>
        <taxon>Fusarium fujikuroi species complex</taxon>
    </lineage>
</organism>
<keyword evidence="3" id="KW-1185">Reference proteome</keyword>
<reference evidence="2 3" key="1">
    <citation type="submission" date="2020-05" db="EMBL/GenBank/DDBJ databases">
        <title>Identification and distribution of gene clusters putatively required for synthesis of sphingolipid metabolism inhibitors in phylogenetically diverse species of the filamentous fungus Fusarium.</title>
        <authorList>
            <person name="Kim H.-S."/>
            <person name="Busman M."/>
            <person name="Brown D.W."/>
            <person name="Divon H."/>
            <person name="Uhlig S."/>
            <person name="Proctor R.H."/>
        </authorList>
    </citation>
    <scope>NUCLEOTIDE SEQUENCE [LARGE SCALE GENOMIC DNA]</scope>
    <source>
        <strain evidence="2 3">NRRL 66333</strain>
    </source>
</reference>
<feature type="region of interest" description="Disordered" evidence="1">
    <location>
        <begin position="132"/>
        <end position="219"/>
    </location>
</feature>
<gene>
    <name evidence="2" type="ORF">FSUBG_13495</name>
</gene>
<dbReference type="GeneID" id="59313110"/>
<name>A0A8H5NUR5_GIBSU</name>
<comment type="caution">
    <text evidence="2">The sequence shown here is derived from an EMBL/GenBank/DDBJ whole genome shotgun (WGS) entry which is preliminary data.</text>
</comment>
<sequence length="219" mass="23884">MDFNVMTDKSAAGAVGAALGLSFDPLGPPALRLVCGVKEEKLQDGYDRFLRPVPWVNPPPHLQRSSFRAADAVHRRPKREWGVRKSFDTSDPDIHKIVQGILFDINATVLEAVEAKKRGVGNTLCNLFEGLPDVPDLSEPSQPASTRLRPRPTVAWPSSRQQQLALPPVDPRETAGEPSGRAGGGSVVELSPEEPESTSDEESKQESEEEEEDEVLGKD</sequence>
<feature type="compositionally biased region" description="Acidic residues" evidence="1">
    <location>
        <begin position="191"/>
        <end position="200"/>
    </location>
</feature>
<evidence type="ECO:0000313" key="3">
    <source>
        <dbReference type="Proteomes" id="UP000547976"/>
    </source>
</evidence>
<dbReference type="RefSeq" id="XP_036531040.1">
    <property type="nucleotide sequence ID" value="XM_036678392.1"/>
</dbReference>
<accession>A0A8H5NUR5</accession>
<protein>
    <submittedName>
        <fullName evidence="2">Uncharacterized protein</fullName>
    </submittedName>
</protein>
<dbReference type="AlphaFoldDB" id="A0A8H5NUR5"/>
<proteinExistence type="predicted"/>
<evidence type="ECO:0000313" key="2">
    <source>
        <dbReference type="EMBL" id="KAF5580056.1"/>
    </source>
</evidence>
<dbReference type="EMBL" id="JAAOAV010000349">
    <property type="protein sequence ID" value="KAF5580056.1"/>
    <property type="molecule type" value="Genomic_DNA"/>
</dbReference>
<feature type="compositionally biased region" description="Acidic residues" evidence="1">
    <location>
        <begin position="207"/>
        <end position="219"/>
    </location>
</feature>
<evidence type="ECO:0000256" key="1">
    <source>
        <dbReference type="SAM" id="MobiDB-lite"/>
    </source>
</evidence>